<dbReference type="OrthoDB" id="5979903at2759"/>
<sequence length="112" mass="13159">MASHQTFLPPRQESKFNLQRASIRRDDRTTDRKKEGLIALPPVQALATTSSENQSNQSDRLMTPFNKWQIQRCSTPNTNYCQEDLVNEWLHRNHIRVVEKLPKMDPIVLVRF</sequence>
<evidence type="ECO:0000313" key="2">
    <source>
        <dbReference type="EMBL" id="KAJ7352902.1"/>
    </source>
</evidence>
<gene>
    <name evidence="2" type="ORF">OS493_033168</name>
</gene>
<reference evidence="2" key="1">
    <citation type="submission" date="2023-01" db="EMBL/GenBank/DDBJ databases">
        <title>Genome assembly of the deep-sea coral Lophelia pertusa.</title>
        <authorList>
            <person name="Herrera S."/>
            <person name="Cordes E."/>
        </authorList>
    </citation>
    <scope>NUCLEOTIDE SEQUENCE</scope>
    <source>
        <strain evidence="2">USNM1676648</strain>
        <tissue evidence="2">Polyp</tissue>
    </source>
</reference>
<accession>A0A9W9YJ54</accession>
<dbReference type="AlphaFoldDB" id="A0A9W9YJ54"/>
<feature type="compositionally biased region" description="Basic and acidic residues" evidence="1">
    <location>
        <begin position="23"/>
        <end position="36"/>
    </location>
</feature>
<name>A0A9W9YJ54_9CNID</name>
<dbReference type="Proteomes" id="UP001163046">
    <property type="component" value="Unassembled WGS sequence"/>
</dbReference>
<evidence type="ECO:0000256" key="1">
    <source>
        <dbReference type="SAM" id="MobiDB-lite"/>
    </source>
</evidence>
<dbReference type="EMBL" id="MU827344">
    <property type="protein sequence ID" value="KAJ7352902.1"/>
    <property type="molecule type" value="Genomic_DNA"/>
</dbReference>
<organism evidence="2 3">
    <name type="scientific">Desmophyllum pertusum</name>
    <dbReference type="NCBI Taxonomy" id="174260"/>
    <lineage>
        <taxon>Eukaryota</taxon>
        <taxon>Metazoa</taxon>
        <taxon>Cnidaria</taxon>
        <taxon>Anthozoa</taxon>
        <taxon>Hexacorallia</taxon>
        <taxon>Scleractinia</taxon>
        <taxon>Caryophylliina</taxon>
        <taxon>Caryophylliidae</taxon>
        <taxon>Desmophyllum</taxon>
    </lineage>
</organism>
<keyword evidence="3" id="KW-1185">Reference proteome</keyword>
<evidence type="ECO:0000313" key="3">
    <source>
        <dbReference type="Proteomes" id="UP001163046"/>
    </source>
</evidence>
<proteinExistence type="predicted"/>
<protein>
    <submittedName>
        <fullName evidence="2">Uncharacterized protein</fullName>
    </submittedName>
</protein>
<comment type="caution">
    <text evidence="2">The sequence shown here is derived from an EMBL/GenBank/DDBJ whole genome shotgun (WGS) entry which is preliminary data.</text>
</comment>
<feature type="region of interest" description="Disordered" evidence="1">
    <location>
        <begin position="1"/>
        <end position="36"/>
    </location>
</feature>